<feature type="transmembrane region" description="Helical" evidence="6">
    <location>
        <begin position="137"/>
        <end position="156"/>
    </location>
</feature>
<evidence type="ECO:0000313" key="8">
    <source>
        <dbReference type="EMBL" id="KAK2601464.1"/>
    </source>
</evidence>
<evidence type="ECO:0000256" key="2">
    <source>
        <dbReference type="ARBA" id="ARBA00022448"/>
    </source>
</evidence>
<evidence type="ECO:0000256" key="6">
    <source>
        <dbReference type="SAM" id="Phobius"/>
    </source>
</evidence>
<dbReference type="PANTHER" id="PTHR43791">
    <property type="entry name" value="PERMEASE-RELATED"/>
    <property type="match status" value="1"/>
</dbReference>
<organism evidence="8 9">
    <name type="scientific">Phomopsis amygdali</name>
    <name type="common">Fusicoccum amygdali</name>
    <dbReference type="NCBI Taxonomy" id="1214568"/>
    <lineage>
        <taxon>Eukaryota</taxon>
        <taxon>Fungi</taxon>
        <taxon>Dikarya</taxon>
        <taxon>Ascomycota</taxon>
        <taxon>Pezizomycotina</taxon>
        <taxon>Sordariomycetes</taxon>
        <taxon>Sordariomycetidae</taxon>
        <taxon>Diaporthales</taxon>
        <taxon>Diaporthaceae</taxon>
        <taxon>Diaporthe</taxon>
    </lineage>
</organism>
<feature type="transmembrane region" description="Helical" evidence="6">
    <location>
        <begin position="298"/>
        <end position="319"/>
    </location>
</feature>
<dbReference type="AlphaFoldDB" id="A0AAD9VZV7"/>
<evidence type="ECO:0000256" key="1">
    <source>
        <dbReference type="ARBA" id="ARBA00004141"/>
    </source>
</evidence>
<dbReference type="GO" id="GO:0016020">
    <property type="term" value="C:membrane"/>
    <property type="evidence" value="ECO:0007669"/>
    <property type="project" value="UniProtKB-SubCell"/>
</dbReference>
<evidence type="ECO:0000259" key="7">
    <source>
        <dbReference type="PROSITE" id="PS50850"/>
    </source>
</evidence>
<dbReference type="Pfam" id="PF07690">
    <property type="entry name" value="MFS_1"/>
    <property type="match status" value="1"/>
</dbReference>
<dbReference type="SUPFAM" id="SSF103473">
    <property type="entry name" value="MFS general substrate transporter"/>
    <property type="match status" value="1"/>
</dbReference>
<feature type="transmembrane region" description="Helical" evidence="6">
    <location>
        <begin position="75"/>
        <end position="95"/>
    </location>
</feature>
<protein>
    <recommendedName>
        <fullName evidence="7">Major facilitator superfamily (MFS) profile domain-containing protein</fullName>
    </recommendedName>
</protein>
<dbReference type="InterPro" id="IPR011701">
    <property type="entry name" value="MFS"/>
</dbReference>
<dbReference type="EMBL" id="JAUJFL010000006">
    <property type="protein sequence ID" value="KAK2601464.1"/>
    <property type="molecule type" value="Genomic_DNA"/>
</dbReference>
<name>A0AAD9VZV7_PHOAM</name>
<dbReference type="FunFam" id="1.20.1250.20:FF:000018">
    <property type="entry name" value="MFS transporter permease"/>
    <property type="match status" value="1"/>
</dbReference>
<dbReference type="GO" id="GO:0022857">
    <property type="term" value="F:transmembrane transporter activity"/>
    <property type="evidence" value="ECO:0007669"/>
    <property type="project" value="InterPro"/>
</dbReference>
<feature type="transmembrane region" description="Helical" evidence="6">
    <location>
        <begin position="273"/>
        <end position="292"/>
    </location>
</feature>
<feature type="transmembrane region" description="Helical" evidence="6">
    <location>
        <begin position="331"/>
        <end position="351"/>
    </location>
</feature>
<dbReference type="InterPro" id="IPR036259">
    <property type="entry name" value="MFS_trans_sf"/>
</dbReference>
<accession>A0AAD9VZV7</accession>
<gene>
    <name evidence="8" type="ORF">N8I77_010912</name>
</gene>
<sequence>MIDVQFDRHMLPIVCILYVLSYLDRGNIGNAKTAGIQEELNLDDRDWTWVLQGFYISYVLFEWTQLFWKLFPAHIYVAVLCFLWGVAAMVSGASHNLASLVAVRVLLGIFEASFGAGAPYFLSLFYQRQELGKRVSFLLGMSPLANCFASALAYGIVQIRSWVSPWRLLFIIEGAPTIAFSVVVYLFLSDSPDTAKFLSADERTDSLTRLETRDRTAKAKVNWGQIAAGLTDYQNYVHALIHFSCNYSFAGLSNFAPTIVKDMGYDHISAQGLVAPAYFASFLCCMLAAWLSDRYSRRGWVVAGFSSIGAVGYLLLAAIQDETKTGARYAGLWLAACGIFPALCINITWLLNNQGGDSKRGAGLGILATFGQTSSFVSSALFPSSDG</sequence>
<keyword evidence="9" id="KW-1185">Reference proteome</keyword>
<feature type="transmembrane region" description="Helical" evidence="6">
    <location>
        <begin position="168"/>
        <end position="188"/>
    </location>
</feature>
<evidence type="ECO:0000256" key="4">
    <source>
        <dbReference type="ARBA" id="ARBA00022989"/>
    </source>
</evidence>
<dbReference type="Proteomes" id="UP001265746">
    <property type="component" value="Unassembled WGS sequence"/>
</dbReference>
<feature type="transmembrane region" description="Helical" evidence="6">
    <location>
        <begin position="101"/>
        <end position="125"/>
    </location>
</feature>
<comment type="caution">
    <text evidence="8">The sequence shown here is derived from an EMBL/GenBank/DDBJ whole genome shotgun (WGS) entry which is preliminary data.</text>
</comment>
<keyword evidence="5 6" id="KW-0472">Membrane</keyword>
<keyword evidence="2" id="KW-0813">Transport</keyword>
<reference evidence="8" key="1">
    <citation type="submission" date="2023-06" db="EMBL/GenBank/DDBJ databases">
        <authorList>
            <person name="Noh H."/>
        </authorList>
    </citation>
    <scope>NUCLEOTIDE SEQUENCE</scope>
    <source>
        <strain evidence="8">DUCC20226</strain>
    </source>
</reference>
<evidence type="ECO:0000313" key="9">
    <source>
        <dbReference type="Proteomes" id="UP001265746"/>
    </source>
</evidence>
<comment type="subcellular location">
    <subcellularLocation>
        <location evidence="1">Membrane</location>
        <topology evidence="1">Multi-pass membrane protein</topology>
    </subcellularLocation>
</comment>
<evidence type="ECO:0000256" key="3">
    <source>
        <dbReference type="ARBA" id="ARBA00022692"/>
    </source>
</evidence>
<dbReference type="FunFam" id="1.20.1250.20:FF:000013">
    <property type="entry name" value="MFS general substrate transporter"/>
    <property type="match status" value="1"/>
</dbReference>
<dbReference type="PANTHER" id="PTHR43791:SF75">
    <property type="entry name" value="TRANSPORTER, PUTATIVE (AFU_ORTHOLOGUE AFUA_2G00110)-RELATED"/>
    <property type="match status" value="1"/>
</dbReference>
<dbReference type="InterPro" id="IPR020846">
    <property type="entry name" value="MFS_dom"/>
</dbReference>
<proteinExistence type="predicted"/>
<evidence type="ECO:0000256" key="5">
    <source>
        <dbReference type="ARBA" id="ARBA00023136"/>
    </source>
</evidence>
<dbReference type="PROSITE" id="PS50850">
    <property type="entry name" value="MFS"/>
    <property type="match status" value="1"/>
</dbReference>
<keyword evidence="4 6" id="KW-1133">Transmembrane helix</keyword>
<feature type="domain" description="Major facilitator superfamily (MFS) profile" evidence="7">
    <location>
        <begin position="10"/>
        <end position="387"/>
    </location>
</feature>
<dbReference type="Gene3D" id="1.20.1250.20">
    <property type="entry name" value="MFS general substrate transporter like domains"/>
    <property type="match status" value="2"/>
</dbReference>
<keyword evidence="3 6" id="KW-0812">Transmembrane</keyword>